<comment type="caution">
    <text evidence="1">The sequence shown here is derived from an EMBL/GenBank/DDBJ whole genome shotgun (WGS) entry which is preliminary data.</text>
</comment>
<protein>
    <submittedName>
        <fullName evidence="1">Uncharacterized protein</fullName>
    </submittedName>
</protein>
<evidence type="ECO:0000313" key="2">
    <source>
        <dbReference type="Proteomes" id="UP001162992"/>
    </source>
</evidence>
<organism evidence="1 2">
    <name type="scientific">Diphasiastrum complanatum</name>
    <name type="common">Issler's clubmoss</name>
    <name type="synonym">Lycopodium complanatum</name>
    <dbReference type="NCBI Taxonomy" id="34168"/>
    <lineage>
        <taxon>Eukaryota</taxon>
        <taxon>Viridiplantae</taxon>
        <taxon>Streptophyta</taxon>
        <taxon>Embryophyta</taxon>
        <taxon>Tracheophyta</taxon>
        <taxon>Lycopodiopsida</taxon>
        <taxon>Lycopodiales</taxon>
        <taxon>Lycopodiaceae</taxon>
        <taxon>Lycopodioideae</taxon>
        <taxon>Diphasiastrum</taxon>
    </lineage>
</organism>
<evidence type="ECO:0000313" key="1">
    <source>
        <dbReference type="EMBL" id="KAJ7530832.1"/>
    </source>
</evidence>
<accession>A0ACC2BM33</accession>
<gene>
    <name evidence="1" type="ORF">O6H91_14G021100</name>
</gene>
<dbReference type="EMBL" id="CM055105">
    <property type="protein sequence ID" value="KAJ7530832.1"/>
    <property type="molecule type" value="Genomic_DNA"/>
</dbReference>
<dbReference type="Proteomes" id="UP001162992">
    <property type="component" value="Chromosome 14"/>
</dbReference>
<proteinExistence type="predicted"/>
<reference evidence="2" key="1">
    <citation type="journal article" date="2024" name="Proc. Natl. Acad. Sci. U.S.A.">
        <title>Extraordinary preservation of gene collinearity over three hundred million years revealed in homosporous lycophytes.</title>
        <authorList>
            <person name="Li C."/>
            <person name="Wickell D."/>
            <person name="Kuo L.Y."/>
            <person name="Chen X."/>
            <person name="Nie B."/>
            <person name="Liao X."/>
            <person name="Peng D."/>
            <person name="Ji J."/>
            <person name="Jenkins J."/>
            <person name="Williams M."/>
            <person name="Shu S."/>
            <person name="Plott C."/>
            <person name="Barry K."/>
            <person name="Rajasekar S."/>
            <person name="Grimwood J."/>
            <person name="Han X."/>
            <person name="Sun S."/>
            <person name="Hou Z."/>
            <person name="He W."/>
            <person name="Dai G."/>
            <person name="Sun C."/>
            <person name="Schmutz J."/>
            <person name="Leebens-Mack J.H."/>
            <person name="Li F.W."/>
            <person name="Wang L."/>
        </authorList>
    </citation>
    <scope>NUCLEOTIDE SEQUENCE [LARGE SCALE GENOMIC DNA]</scope>
    <source>
        <strain evidence="2">cv. PW_Plant_1</strain>
    </source>
</reference>
<name>A0ACC2BM33_DIPCM</name>
<keyword evidence="2" id="KW-1185">Reference proteome</keyword>
<sequence>MSAAAGYGGQIKVSMKEDNQMCLAFESRIFDKKERQGGGLGCTLVTGFLGSGKTTLLRHILKQRDTLRIAVLVNELAEIDIDSVLLQSDSLNAAYGLSKVTLAHGCACCSTSGNLRDAILSVMSSKHNFDYLVIETSGVADPLKIAKDLENLGVRLDLIVTVVDAEALATILDVPVAKKQLEIADIILINKCDLASLGAISDVEDRVEDLTGGTKAIRCRFCNVPLDLVLNITMLINPTLATTTANTAVGIISHETLSTAPLLKIWQKPDILVSHETSRKELSHQQVHISKSLSNGGLMHGMLPMTDYQAHEGSTFLSVTFSSIRPLSLAVFQTIIVNDLRFSHDLFRAKGVLWFEENRSTRFYFHWSGQKRAEAVYGGIWESQPSTSLVFIGRDKSELDLISKSLLRAITVDGRHVFDSQMPSSLTAAEAADKFSQLMAADNRFRVCNQCQDLSQHKDSCSFSSFPTSVMFSLIGSRLRGVHEADLNATLMQIVNKNGAVFLIPVSSSREDHILQVSFGDETSPDLTWRDISTAATAAISKCFKNVCLCRCDMTPHQH</sequence>